<protein>
    <recommendedName>
        <fullName evidence="12">E3 ubiquitin-protein ligase RNF25</fullName>
        <ecNumber evidence="4">2.3.2.27</ecNumber>
    </recommendedName>
    <alternativeName>
        <fullName evidence="13">RING finger protein 25</fullName>
    </alternativeName>
</protein>
<dbReference type="PANTHER" id="PTHR13198">
    <property type="entry name" value="RING FINGER PROTEIN 25"/>
    <property type="match status" value="1"/>
</dbReference>
<keyword evidence="6" id="KW-0808">Transferase</keyword>
<feature type="compositionally biased region" description="Basic and acidic residues" evidence="14">
    <location>
        <begin position="457"/>
        <end position="467"/>
    </location>
</feature>
<feature type="compositionally biased region" description="Basic and acidic residues" evidence="14">
    <location>
        <begin position="344"/>
        <end position="385"/>
    </location>
</feature>
<dbReference type="EMBL" id="CAIIXF020000012">
    <property type="protein sequence ID" value="CAH1800576.1"/>
    <property type="molecule type" value="Genomic_DNA"/>
</dbReference>
<keyword evidence="5" id="KW-0963">Cytoplasm</keyword>
<accession>A0A8J1UYS0</accession>
<gene>
    <name evidence="15" type="ORF">OFUS_LOCUS24442</name>
</gene>
<dbReference type="FunFam" id="3.10.110.10:FF:000052">
    <property type="entry name" value="Putative e3 ubiquitin-protein ligase rnf25"/>
    <property type="match status" value="1"/>
</dbReference>
<feature type="compositionally biased region" description="Basic and acidic residues" evidence="14">
    <location>
        <begin position="285"/>
        <end position="295"/>
    </location>
</feature>
<evidence type="ECO:0000256" key="8">
    <source>
        <dbReference type="ARBA" id="ARBA00022771"/>
    </source>
</evidence>
<comment type="similarity">
    <text evidence="11">Belongs to the RNF25 family.</text>
</comment>
<dbReference type="GO" id="GO:0008270">
    <property type="term" value="F:zinc ion binding"/>
    <property type="evidence" value="ECO:0007669"/>
    <property type="project" value="UniProtKB-KW"/>
</dbReference>
<feature type="compositionally biased region" description="Basic residues" evidence="14">
    <location>
        <begin position="690"/>
        <end position="706"/>
    </location>
</feature>
<comment type="catalytic activity">
    <reaction evidence="1">
        <text>S-ubiquitinyl-[E2 ubiquitin-conjugating enzyme]-L-cysteine + [acceptor protein]-L-lysine = [E2 ubiquitin-conjugating enzyme]-L-cysteine + N(6)-ubiquitinyl-[acceptor protein]-L-lysine.</text>
        <dbReference type="EC" id="2.3.2.27"/>
    </reaction>
</comment>
<dbReference type="PROSITE" id="PS50089">
    <property type="entry name" value="ZF_RING_2"/>
    <property type="match status" value="1"/>
</dbReference>
<feature type="compositionally biased region" description="Basic and acidic residues" evidence="14">
    <location>
        <begin position="538"/>
        <end position="592"/>
    </location>
</feature>
<dbReference type="SUPFAM" id="SSF54495">
    <property type="entry name" value="UBC-like"/>
    <property type="match status" value="1"/>
</dbReference>
<dbReference type="Proteomes" id="UP000749559">
    <property type="component" value="Unassembled WGS sequence"/>
</dbReference>
<organism evidence="15 16">
    <name type="scientific">Owenia fusiformis</name>
    <name type="common">Polychaete worm</name>
    <dbReference type="NCBI Taxonomy" id="6347"/>
    <lineage>
        <taxon>Eukaryota</taxon>
        <taxon>Metazoa</taxon>
        <taxon>Spiralia</taxon>
        <taxon>Lophotrochozoa</taxon>
        <taxon>Annelida</taxon>
        <taxon>Polychaeta</taxon>
        <taxon>Sedentaria</taxon>
        <taxon>Canalipalpata</taxon>
        <taxon>Sabellida</taxon>
        <taxon>Oweniida</taxon>
        <taxon>Oweniidae</taxon>
        <taxon>Owenia</taxon>
    </lineage>
</organism>
<dbReference type="GO" id="GO:0005634">
    <property type="term" value="C:nucleus"/>
    <property type="evidence" value="ECO:0007669"/>
    <property type="project" value="TreeGrafter"/>
</dbReference>
<evidence type="ECO:0000256" key="10">
    <source>
        <dbReference type="ARBA" id="ARBA00022833"/>
    </source>
</evidence>
<dbReference type="OrthoDB" id="432311at2759"/>
<dbReference type="InterPro" id="IPR006575">
    <property type="entry name" value="RWD_dom"/>
</dbReference>
<proteinExistence type="inferred from homology"/>
<evidence type="ECO:0000256" key="4">
    <source>
        <dbReference type="ARBA" id="ARBA00012483"/>
    </source>
</evidence>
<dbReference type="Gene3D" id="3.10.110.10">
    <property type="entry name" value="Ubiquitin Conjugating Enzyme"/>
    <property type="match status" value="1"/>
</dbReference>
<sequence length="775" mass="87995">MATSGYTENNFSSSFSIDESIVNEVEVLEEIYLDDIKIEKADTENGLPCTINVILHPATGDDISAKYVCLTLCISLSESYPHIAPNITVKNPRGLGDDDLIQISTSLSSLANERLGEPMLYELIELAKECLTAENLPKCHCAICLEDFSEGDSFIKTPCYHYFHKSCLARYIQHSLAEIETSKKEQEKACSHLTTEEKYVVCAVCREPFPDDIISSLQHETNPSSEEFVYQPSEDIRKLQEKMAALKTKQFEKGGIIDINEEKNRFLITEDTTIDVPKIEVNIHEPPQESSEPKNQHHHSNHRNKHKGQRGRHNRNPEHSKQSGVDKVKSNDTIDKHPRRTERLKREKEEKEKLEKEHRGTSGREKVNSSGRGTDKSGKEYESGFKSKGKSNKGDTSKEYKGKTTTQESSHKTTDQGTSPQKATEELKPHISKQAENKDAQNELENSGTPGIVFHHKKEDSDSKRNESSVNSSAMKPPDDKFKIPNDNGSQNQKNHVRPRHNYSARNHHNREDRHFYYEKFSNKSNNEKSFQSSNSEKSYKRPKSGELEKPHERPKSEKSNEKSKSGEKPREKPYERPRPSHKSYYNEDTKGRQKSRGKTYETSKSRSADDQQKPRVEITENDKSFEKLKAKDGSNLSSDGFLVKLEKGEPKNCDSQGTSVDNTDTDNNHHDKGTGVMRPPPGFVCTPRGRGRGHPPHRGQGHYRGKGQGSKYDKGQSHEKDHSHEKGQNYNKGQIHKTTKTQNNDKGHEKGEGHHKDMKTQRNNGEMSKNVDNS</sequence>
<feature type="compositionally biased region" description="Basic and acidic residues" evidence="14">
    <location>
        <begin position="392"/>
        <end position="402"/>
    </location>
</feature>
<feature type="compositionally biased region" description="Basic and acidic residues" evidence="14">
    <location>
        <begin position="712"/>
        <end position="728"/>
    </location>
</feature>
<dbReference type="GO" id="GO:0061630">
    <property type="term" value="F:ubiquitin protein ligase activity"/>
    <property type="evidence" value="ECO:0007669"/>
    <property type="project" value="UniProtKB-EC"/>
</dbReference>
<dbReference type="CDD" id="cd16470">
    <property type="entry name" value="RING-H2_RNF25"/>
    <property type="match status" value="1"/>
</dbReference>
<dbReference type="EC" id="2.3.2.27" evidence="4"/>
<evidence type="ECO:0000256" key="14">
    <source>
        <dbReference type="SAM" id="MobiDB-lite"/>
    </source>
</evidence>
<dbReference type="SUPFAM" id="SSF57850">
    <property type="entry name" value="RING/U-box"/>
    <property type="match status" value="1"/>
</dbReference>
<feature type="compositionally biased region" description="Basic and acidic residues" evidence="14">
    <location>
        <begin position="744"/>
        <end position="761"/>
    </location>
</feature>
<evidence type="ECO:0000256" key="1">
    <source>
        <dbReference type="ARBA" id="ARBA00000900"/>
    </source>
</evidence>
<evidence type="ECO:0000256" key="12">
    <source>
        <dbReference type="ARBA" id="ARBA00067354"/>
    </source>
</evidence>
<dbReference type="CDD" id="cd23818">
    <property type="entry name" value="RWD_RNF25"/>
    <property type="match status" value="1"/>
</dbReference>
<comment type="pathway">
    <text evidence="3">Protein modification; protein ubiquitination.</text>
</comment>
<reference evidence="15" key="1">
    <citation type="submission" date="2022-03" db="EMBL/GenBank/DDBJ databases">
        <authorList>
            <person name="Martin C."/>
        </authorList>
    </citation>
    <scope>NUCLEOTIDE SEQUENCE</scope>
</reference>
<dbReference type="PANTHER" id="PTHR13198:SF4">
    <property type="entry name" value="E3 UBIQUITIN-PROTEIN LIGASE RNF25"/>
    <property type="match status" value="1"/>
</dbReference>
<feature type="compositionally biased region" description="Basic and acidic residues" evidence="14">
    <location>
        <begin position="510"/>
        <end position="522"/>
    </location>
</feature>
<feature type="compositionally biased region" description="Polar residues" evidence="14">
    <location>
        <begin position="762"/>
        <end position="775"/>
    </location>
</feature>
<feature type="compositionally biased region" description="Polar residues" evidence="14">
    <location>
        <begin position="523"/>
        <end position="537"/>
    </location>
</feature>
<evidence type="ECO:0000256" key="7">
    <source>
        <dbReference type="ARBA" id="ARBA00022723"/>
    </source>
</evidence>
<dbReference type="FunFam" id="3.30.40.10:FF:000215">
    <property type="entry name" value="E3 ubiquitin-protein ligase RNF25"/>
    <property type="match status" value="1"/>
</dbReference>
<evidence type="ECO:0000256" key="5">
    <source>
        <dbReference type="ARBA" id="ARBA00022490"/>
    </source>
</evidence>
<feature type="compositionally biased region" description="Basic and acidic residues" evidence="14">
    <location>
        <begin position="315"/>
        <end position="336"/>
    </location>
</feature>
<dbReference type="Pfam" id="PF13639">
    <property type="entry name" value="zf-RING_2"/>
    <property type="match status" value="1"/>
</dbReference>
<dbReference type="InterPro" id="IPR016135">
    <property type="entry name" value="UBQ-conjugating_enzyme/RWD"/>
</dbReference>
<evidence type="ECO:0000313" key="15">
    <source>
        <dbReference type="EMBL" id="CAH1800576.1"/>
    </source>
</evidence>
<keyword evidence="10" id="KW-0862">Zinc</keyword>
<comment type="subcellular location">
    <subcellularLocation>
        <location evidence="2">Cytoplasm</location>
    </subcellularLocation>
</comment>
<keyword evidence="9" id="KW-0833">Ubl conjugation pathway</keyword>
<dbReference type="AlphaFoldDB" id="A0A8J1UYS0"/>
<feature type="compositionally biased region" description="Basic residues" evidence="14">
    <location>
        <begin position="296"/>
        <end position="314"/>
    </location>
</feature>
<name>A0A8J1UYS0_OWEFU</name>
<dbReference type="InterPro" id="IPR013083">
    <property type="entry name" value="Znf_RING/FYVE/PHD"/>
</dbReference>
<feature type="region of interest" description="Disordered" evidence="14">
    <location>
        <begin position="285"/>
        <end position="775"/>
    </location>
</feature>
<evidence type="ECO:0000256" key="11">
    <source>
        <dbReference type="ARBA" id="ARBA00060737"/>
    </source>
</evidence>
<dbReference type="InterPro" id="IPR001841">
    <property type="entry name" value="Znf_RING"/>
</dbReference>
<evidence type="ECO:0000256" key="13">
    <source>
        <dbReference type="ARBA" id="ARBA00075535"/>
    </source>
</evidence>
<keyword evidence="16" id="KW-1185">Reference proteome</keyword>
<dbReference type="GO" id="GO:0016567">
    <property type="term" value="P:protein ubiquitination"/>
    <property type="evidence" value="ECO:0007669"/>
    <property type="project" value="TreeGrafter"/>
</dbReference>
<keyword evidence="8" id="KW-0863">Zinc-finger</keyword>
<dbReference type="Pfam" id="PF05773">
    <property type="entry name" value="RWD"/>
    <property type="match status" value="1"/>
</dbReference>
<evidence type="ECO:0000256" key="9">
    <source>
        <dbReference type="ARBA" id="ARBA00022786"/>
    </source>
</evidence>
<keyword evidence="7" id="KW-0479">Metal-binding</keyword>
<dbReference type="PROSITE" id="PS50908">
    <property type="entry name" value="RWD"/>
    <property type="match status" value="1"/>
</dbReference>
<evidence type="ECO:0000256" key="3">
    <source>
        <dbReference type="ARBA" id="ARBA00004906"/>
    </source>
</evidence>
<feature type="compositionally biased region" description="Basic and acidic residues" evidence="14">
    <location>
        <begin position="423"/>
        <end position="441"/>
    </location>
</feature>
<dbReference type="SMART" id="SM00184">
    <property type="entry name" value="RING"/>
    <property type="match status" value="1"/>
</dbReference>
<evidence type="ECO:0000256" key="6">
    <source>
        <dbReference type="ARBA" id="ARBA00022679"/>
    </source>
</evidence>
<feature type="compositionally biased region" description="Basic residues" evidence="14">
    <location>
        <begin position="495"/>
        <end position="509"/>
    </location>
</feature>
<dbReference type="Gene3D" id="3.30.40.10">
    <property type="entry name" value="Zinc/RING finger domain, C3HC4 (zinc finger)"/>
    <property type="match status" value="1"/>
</dbReference>
<feature type="compositionally biased region" description="Basic and acidic residues" evidence="14">
    <location>
        <begin position="599"/>
        <end position="633"/>
    </location>
</feature>
<dbReference type="InterPro" id="IPR039133">
    <property type="entry name" value="RNF25"/>
</dbReference>
<dbReference type="GO" id="GO:0005737">
    <property type="term" value="C:cytoplasm"/>
    <property type="evidence" value="ECO:0007669"/>
    <property type="project" value="UniProtKB-SubCell"/>
</dbReference>
<evidence type="ECO:0000313" key="16">
    <source>
        <dbReference type="Proteomes" id="UP000749559"/>
    </source>
</evidence>
<comment type="caution">
    <text evidence="15">The sequence shown here is derived from an EMBL/GenBank/DDBJ whole genome shotgun (WGS) entry which is preliminary data.</text>
</comment>
<dbReference type="SMART" id="SM00591">
    <property type="entry name" value="RWD"/>
    <property type="match status" value="1"/>
</dbReference>
<evidence type="ECO:0000256" key="2">
    <source>
        <dbReference type="ARBA" id="ARBA00004496"/>
    </source>
</evidence>